<dbReference type="Pfam" id="PF01966">
    <property type="entry name" value="HD"/>
    <property type="match status" value="1"/>
</dbReference>
<dbReference type="AlphaFoldDB" id="A0A562T4V9"/>
<dbReference type="GO" id="GO:0016740">
    <property type="term" value="F:transferase activity"/>
    <property type="evidence" value="ECO:0007669"/>
    <property type="project" value="UniProtKB-KW"/>
</dbReference>
<dbReference type="Pfam" id="PF13671">
    <property type="entry name" value="AAA_33"/>
    <property type="match status" value="1"/>
</dbReference>
<accession>A0A562T4V9</accession>
<dbReference type="GO" id="GO:0000166">
    <property type="term" value="F:nucleotide binding"/>
    <property type="evidence" value="ECO:0007669"/>
    <property type="project" value="UniProtKB-KW"/>
</dbReference>
<dbReference type="SUPFAM" id="SSF109604">
    <property type="entry name" value="HD-domain/PDEase-like"/>
    <property type="match status" value="1"/>
</dbReference>
<dbReference type="SUPFAM" id="SSF52540">
    <property type="entry name" value="P-loop containing nucleoside triphosphate hydrolases"/>
    <property type="match status" value="1"/>
</dbReference>
<keyword evidence="1" id="KW-0547">Nucleotide-binding</keyword>
<keyword evidence="3" id="KW-0808">Transferase</keyword>
<evidence type="ECO:0000313" key="4">
    <source>
        <dbReference type="Proteomes" id="UP000316778"/>
    </source>
</evidence>
<name>A0A562T4V9_CHIJA</name>
<evidence type="ECO:0000256" key="1">
    <source>
        <dbReference type="ARBA" id="ARBA00022741"/>
    </source>
</evidence>
<dbReference type="RefSeq" id="WP_145714166.1">
    <property type="nucleotide sequence ID" value="NZ_BAAAFY010000001.1"/>
</dbReference>
<dbReference type="PANTHER" id="PTHR47545">
    <property type="entry name" value="MULTIFUNCTIONAL CCA PROTEIN"/>
    <property type="match status" value="1"/>
</dbReference>
<evidence type="ECO:0000313" key="3">
    <source>
        <dbReference type="EMBL" id="TWI88577.1"/>
    </source>
</evidence>
<dbReference type="NCBIfam" id="TIGR00277">
    <property type="entry name" value="HDIG"/>
    <property type="match status" value="1"/>
</dbReference>
<dbReference type="InterPro" id="IPR050124">
    <property type="entry name" value="tRNA_CCA-adding_enzyme"/>
</dbReference>
<organism evidence="3 4">
    <name type="scientific">Chitinophaga japonensis</name>
    <name type="common">Flexibacter japonensis</name>
    <dbReference type="NCBI Taxonomy" id="104662"/>
    <lineage>
        <taxon>Bacteria</taxon>
        <taxon>Pseudomonadati</taxon>
        <taxon>Bacteroidota</taxon>
        <taxon>Chitinophagia</taxon>
        <taxon>Chitinophagales</taxon>
        <taxon>Chitinophagaceae</taxon>
        <taxon>Chitinophaga</taxon>
    </lineage>
</organism>
<protein>
    <submittedName>
        <fullName evidence="3">Putative nucleotidyltransferase with HDIG domain</fullName>
    </submittedName>
</protein>
<dbReference type="InterPro" id="IPR006675">
    <property type="entry name" value="HDIG_dom"/>
</dbReference>
<dbReference type="Gene3D" id="1.10.3090.10">
    <property type="entry name" value="cca-adding enzyme, domain 2"/>
    <property type="match status" value="1"/>
</dbReference>
<keyword evidence="4" id="KW-1185">Reference proteome</keyword>
<dbReference type="Proteomes" id="UP000316778">
    <property type="component" value="Unassembled WGS sequence"/>
</dbReference>
<sequence>MWTITDHKDWTLLEQQFDWVRDMREVPQDALHHAEGNVAIHTKMVLEAMAQDVRYQELDTQVQETLWAAALLHDVEKRSTTVTEPDGRITAHGHARKGAQTARFLLYRDLPAPFFTREEIVGLVRHHSLPLWLLEKPDPLKTLIRASMEVNTRWLAMLARADVRGRICQDQEDLLYRVDCFEEFCNEQGCWGATRPFRSAHARMHYLERDDAYPDYEPFEAPEMEVVLMSGLPGAGKDTFVKKHFPGMPVISLDDIRLQRGIDPGDKTGNGQAIQEAKERARVLLRKKTGFVWNATNTTAQMRSQLISLFLAYRARVKIVYVESPYMALHKQNRDREAVVPPAVIDRLVRKLEVPAPWEAHEVSYHIQ</sequence>
<gene>
    <name evidence="3" type="ORF">LX66_2663</name>
</gene>
<dbReference type="EMBL" id="VLLG01000003">
    <property type="protein sequence ID" value="TWI88577.1"/>
    <property type="molecule type" value="Genomic_DNA"/>
</dbReference>
<evidence type="ECO:0000259" key="2">
    <source>
        <dbReference type="Pfam" id="PF01966"/>
    </source>
</evidence>
<dbReference type="InterPro" id="IPR027417">
    <property type="entry name" value="P-loop_NTPase"/>
</dbReference>
<feature type="domain" description="HD" evidence="2">
    <location>
        <begin position="50"/>
        <end position="132"/>
    </location>
</feature>
<reference evidence="3 4" key="1">
    <citation type="journal article" date="2013" name="Stand. Genomic Sci.">
        <title>Genomic Encyclopedia of Type Strains, Phase I: The one thousand microbial genomes (KMG-I) project.</title>
        <authorList>
            <person name="Kyrpides N.C."/>
            <person name="Woyke T."/>
            <person name="Eisen J.A."/>
            <person name="Garrity G."/>
            <person name="Lilburn T.G."/>
            <person name="Beck B.J."/>
            <person name="Whitman W.B."/>
            <person name="Hugenholtz P."/>
            <person name="Klenk H.P."/>
        </authorList>
    </citation>
    <scope>NUCLEOTIDE SEQUENCE [LARGE SCALE GENOMIC DNA]</scope>
    <source>
        <strain evidence="3 4">DSM 13484</strain>
    </source>
</reference>
<dbReference type="InterPro" id="IPR006674">
    <property type="entry name" value="HD_domain"/>
</dbReference>
<proteinExistence type="predicted"/>
<dbReference type="Gene3D" id="3.40.50.300">
    <property type="entry name" value="P-loop containing nucleotide triphosphate hydrolases"/>
    <property type="match status" value="1"/>
</dbReference>
<dbReference type="InterPro" id="IPR003607">
    <property type="entry name" value="HD/PDEase_dom"/>
</dbReference>
<dbReference type="OrthoDB" id="9805698at2"/>
<dbReference type="CDD" id="cd00077">
    <property type="entry name" value="HDc"/>
    <property type="match status" value="1"/>
</dbReference>
<dbReference type="PANTHER" id="PTHR47545:SF1">
    <property type="entry name" value="MULTIFUNCTIONAL CCA PROTEIN"/>
    <property type="match status" value="1"/>
</dbReference>
<comment type="caution">
    <text evidence="3">The sequence shown here is derived from an EMBL/GenBank/DDBJ whole genome shotgun (WGS) entry which is preliminary data.</text>
</comment>